<dbReference type="Gene3D" id="1.20.1250.20">
    <property type="entry name" value="MFS general substrate transporter like domains"/>
    <property type="match status" value="2"/>
</dbReference>
<dbReference type="OrthoDB" id="3639251at2759"/>
<dbReference type="GO" id="GO:0005886">
    <property type="term" value="C:plasma membrane"/>
    <property type="evidence" value="ECO:0007669"/>
    <property type="project" value="UniProtKB-SubCell"/>
</dbReference>
<dbReference type="SUPFAM" id="SSF103473">
    <property type="entry name" value="MFS general substrate transporter"/>
    <property type="match status" value="1"/>
</dbReference>
<evidence type="ECO:0008006" key="11">
    <source>
        <dbReference type="Google" id="ProtNLM"/>
    </source>
</evidence>
<dbReference type="GO" id="GO:0015233">
    <property type="term" value="F:pantothenate transmembrane transporter activity"/>
    <property type="evidence" value="ECO:0007669"/>
    <property type="project" value="TreeGrafter"/>
</dbReference>
<evidence type="ECO:0000313" key="10">
    <source>
        <dbReference type="Proteomes" id="UP000053424"/>
    </source>
</evidence>
<feature type="transmembrane region" description="Helical" evidence="8">
    <location>
        <begin position="163"/>
        <end position="183"/>
    </location>
</feature>
<evidence type="ECO:0000313" key="9">
    <source>
        <dbReference type="EMBL" id="KIM46023.1"/>
    </source>
</evidence>
<gene>
    <name evidence="9" type="ORF">M413DRAFT_425784</name>
</gene>
<comment type="subcellular location">
    <subcellularLocation>
        <location evidence="1">Cell membrane</location>
        <topology evidence="1">Multi-pass membrane protein</topology>
    </subcellularLocation>
</comment>
<accession>A0A0C2Y845</accession>
<evidence type="ECO:0000256" key="4">
    <source>
        <dbReference type="ARBA" id="ARBA00022692"/>
    </source>
</evidence>
<reference evidence="10" key="2">
    <citation type="submission" date="2015-01" db="EMBL/GenBank/DDBJ databases">
        <title>Evolutionary Origins and Diversification of the Mycorrhizal Mutualists.</title>
        <authorList>
            <consortium name="DOE Joint Genome Institute"/>
            <consortium name="Mycorrhizal Genomics Consortium"/>
            <person name="Kohler A."/>
            <person name="Kuo A."/>
            <person name="Nagy L.G."/>
            <person name="Floudas D."/>
            <person name="Copeland A."/>
            <person name="Barry K.W."/>
            <person name="Cichocki N."/>
            <person name="Veneault-Fourrey C."/>
            <person name="LaButti K."/>
            <person name="Lindquist E.A."/>
            <person name="Lipzen A."/>
            <person name="Lundell T."/>
            <person name="Morin E."/>
            <person name="Murat C."/>
            <person name="Riley R."/>
            <person name="Ohm R."/>
            <person name="Sun H."/>
            <person name="Tunlid A."/>
            <person name="Henrissat B."/>
            <person name="Grigoriev I.V."/>
            <person name="Hibbett D.S."/>
            <person name="Martin F."/>
        </authorList>
    </citation>
    <scope>NUCLEOTIDE SEQUENCE [LARGE SCALE GENOMIC DNA]</scope>
    <source>
        <strain evidence="10">h7</strain>
    </source>
</reference>
<dbReference type="InterPro" id="IPR036259">
    <property type="entry name" value="MFS_trans_sf"/>
</dbReference>
<dbReference type="STRING" id="686832.A0A0C2Y845"/>
<evidence type="ECO:0000256" key="3">
    <source>
        <dbReference type="ARBA" id="ARBA00022475"/>
    </source>
</evidence>
<keyword evidence="3" id="KW-1003">Cell membrane</keyword>
<dbReference type="PANTHER" id="PTHR43791:SF4">
    <property type="entry name" value="PANTOTHENATE TRANSPORTER FEN2"/>
    <property type="match status" value="1"/>
</dbReference>
<name>A0A0C2Y845_HEBCY</name>
<feature type="transmembrane region" description="Helical" evidence="8">
    <location>
        <begin position="195"/>
        <end position="217"/>
    </location>
</feature>
<dbReference type="FunFam" id="1.20.1250.20:FF:000065">
    <property type="entry name" value="Putative MFS pantothenate transporter"/>
    <property type="match status" value="1"/>
</dbReference>
<evidence type="ECO:0000256" key="7">
    <source>
        <dbReference type="ARBA" id="ARBA00037968"/>
    </source>
</evidence>
<dbReference type="Pfam" id="PF07690">
    <property type="entry name" value="MFS_1"/>
    <property type="match status" value="1"/>
</dbReference>
<dbReference type="PANTHER" id="PTHR43791">
    <property type="entry name" value="PERMEASE-RELATED"/>
    <property type="match status" value="1"/>
</dbReference>
<dbReference type="GO" id="GO:0098717">
    <property type="term" value="P:pantothenate import across plasma membrane"/>
    <property type="evidence" value="ECO:0007669"/>
    <property type="project" value="TreeGrafter"/>
</dbReference>
<keyword evidence="6 8" id="KW-0472">Membrane</keyword>
<dbReference type="AlphaFoldDB" id="A0A0C2Y845"/>
<protein>
    <recommendedName>
        <fullName evidence="11">Major facilitator superfamily (MFS) profile domain-containing protein</fullName>
    </recommendedName>
</protein>
<evidence type="ECO:0000256" key="2">
    <source>
        <dbReference type="ARBA" id="ARBA00022448"/>
    </source>
</evidence>
<comment type="similarity">
    <text evidence="7">Belongs to the major facilitator superfamily. Allantoate permease family.</text>
</comment>
<dbReference type="EMBL" id="KN831771">
    <property type="protein sequence ID" value="KIM46023.1"/>
    <property type="molecule type" value="Genomic_DNA"/>
</dbReference>
<keyword evidence="5 8" id="KW-1133">Transmembrane helix</keyword>
<feature type="transmembrane region" description="Helical" evidence="8">
    <location>
        <begin position="25"/>
        <end position="43"/>
    </location>
</feature>
<keyword evidence="10" id="KW-1185">Reference proteome</keyword>
<dbReference type="FunFam" id="1.20.1250.20:FF:000386">
    <property type="entry name" value="MFS general substrate transporter"/>
    <property type="match status" value="1"/>
</dbReference>
<evidence type="ECO:0000256" key="8">
    <source>
        <dbReference type="SAM" id="Phobius"/>
    </source>
</evidence>
<feature type="transmembrane region" description="Helical" evidence="8">
    <location>
        <begin position="428"/>
        <end position="448"/>
    </location>
</feature>
<dbReference type="HOGENOM" id="CLU_001265_4_2_1"/>
<proteinExistence type="inferred from homology"/>
<sequence>MVPSSPTSRNSYLATSPTYKQERVLLAKIDWFILSYCCLMYFSNYLDRSNISNAYVSGMKEELHMFGTELNKINTIFTCGYIVGMIPNNLMLQVVSPRIWFPSMQIVWGILTFWQVVTLSPSHIQVYALRFFQGMAESSTFVGTHYVLGSWYKRDELGKRSGIFTSSGLVGTLFSGVLQAAVYKHLNGHTGRSGWRWLFIIDGIITIPIALYGFLVFPGLPRTTKAFYLSQEERVLAYKRLENTPVLEKTKSPPLLQVFKRVLGRWRWYACSLLFAISGETESFGSNNLMGQWLKATGKYSVEQIDYYPSGSTAFAIASTLVCATWTDHTQVRWPVLVYMSIACIISSVCILVWSSPTALKFFAYYLAGASYAGQATTFAWANQICADDDQERAIVLASMNMWNNVVNSWWSIVLYPATDAPRFRKGMIAMICVCVATLAVTWVVYALERREWRHRRADRIDCPLEKKDDSRSRDN</sequence>
<feature type="transmembrane region" description="Helical" evidence="8">
    <location>
        <begin position="336"/>
        <end position="356"/>
    </location>
</feature>
<reference evidence="9 10" key="1">
    <citation type="submission" date="2014-04" db="EMBL/GenBank/DDBJ databases">
        <authorList>
            <consortium name="DOE Joint Genome Institute"/>
            <person name="Kuo A."/>
            <person name="Gay G."/>
            <person name="Dore J."/>
            <person name="Kohler A."/>
            <person name="Nagy L.G."/>
            <person name="Floudas D."/>
            <person name="Copeland A."/>
            <person name="Barry K.W."/>
            <person name="Cichocki N."/>
            <person name="Veneault-Fourrey C."/>
            <person name="LaButti K."/>
            <person name="Lindquist E.A."/>
            <person name="Lipzen A."/>
            <person name="Lundell T."/>
            <person name="Morin E."/>
            <person name="Murat C."/>
            <person name="Sun H."/>
            <person name="Tunlid A."/>
            <person name="Henrissat B."/>
            <person name="Grigoriev I.V."/>
            <person name="Hibbett D.S."/>
            <person name="Martin F."/>
            <person name="Nordberg H.P."/>
            <person name="Cantor M.N."/>
            <person name="Hua S.X."/>
        </authorList>
    </citation>
    <scope>NUCLEOTIDE SEQUENCE [LARGE SCALE GENOMIC DNA]</scope>
    <source>
        <strain evidence="10">h7</strain>
    </source>
</reference>
<evidence type="ECO:0000256" key="6">
    <source>
        <dbReference type="ARBA" id="ARBA00023136"/>
    </source>
</evidence>
<keyword evidence="2" id="KW-0813">Transport</keyword>
<feature type="transmembrane region" description="Helical" evidence="8">
    <location>
        <begin position="99"/>
        <end position="120"/>
    </location>
</feature>
<evidence type="ECO:0000256" key="5">
    <source>
        <dbReference type="ARBA" id="ARBA00022989"/>
    </source>
</evidence>
<evidence type="ECO:0000256" key="1">
    <source>
        <dbReference type="ARBA" id="ARBA00004651"/>
    </source>
</evidence>
<dbReference type="Proteomes" id="UP000053424">
    <property type="component" value="Unassembled WGS sequence"/>
</dbReference>
<organism evidence="9 10">
    <name type="scientific">Hebeloma cylindrosporum</name>
    <dbReference type="NCBI Taxonomy" id="76867"/>
    <lineage>
        <taxon>Eukaryota</taxon>
        <taxon>Fungi</taxon>
        <taxon>Dikarya</taxon>
        <taxon>Basidiomycota</taxon>
        <taxon>Agaricomycotina</taxon>
        <taxon>Agaricomycetes</taxon>
        <taxon>Agaricomycetidae</taxon>
        <taxon>Agaricales</taxon>
        <taxon>Agaricineae</taxon>
        <taxon>Hymenogastraceae</taxon>
        <taxon>Hebeloma</taxon>
    </lineage>
</organism>
<keyword evidence="4 8" id="KW-0812">Transmembrane</keyword>
<dbReference type="InterPro" id="IPR011701">
    <property type="entry name" value="MFS"/>
</dbReference>